<dbReference type="CDD" id="cd00761">
    <property type="entry name" value="Glyco_tranf_GTA_type"/>
    <property type="match status" value="1"/>
</dbReference>
<evidence type="ECO:0000259" key="1">
    <source>
        <dbReference type="Pfam" id="PF00535"/>
    </source>
</evidence>
<comment type="caution">
    <text evidence="2">The sequence shown here is derived from an EMBL/GenBank/DDBJ whole genome shotgun (WGS) entry which is preliminary data.</text>
</comment>
<dbReference type="Gene3D" id="3.90.550.10">
    <property type="entry name" value="Spore Coat Polysaccharide Biosynthesis Protein SpsA, Chain A"/>
    <property type="match status" value="1"/>
</dbReference>
<keyword evidence="3" id="KW-1185">Reference proteome</keyword>
<gene>
    <name evidence="2" type="ORF">ACFFRI_04705</name>
</gene>
<evidence type="ECO:0000313" key="3">
    <source>
        <dbReference type="Proteomes" id="UP001589750"/>
    </source>
</evidence>
<dbReference type="InterPro" id="IPR029044">
    <property type="entry name" value="Nucleotide-diphossugar_trans"/>
</dbReference>
<dbReference type="GO" id="GO:0016757">
    <property type="term" value="F:glycosyltransferase activity"/>
    <property type="evidence" value="ECO:0007669"/>
    <property type="project" value="UniProtKB-KW"/>
</dbReference>
<dbReference type="Proteomes" id="UP001589750">
    <property type="component" value="Unassembled WGS sequence"/>
</dbReference>
<keyword evidence="2" id="KW-0328">Glycosyltransferase</keyword>
<dbReference type="RefSeq" id="WP_140008346.1">
    <property type="nucleotide sequence ID" value="NZ_JBHMDG010000005.1"/>
</dbReference>
<reference evidence="2 3" key="1">
    <citation type="submission" date="2024-09" db="EMBL/GenBank/DDBJ databases">
        <authorList>
            <person name="Sun Q."/>
            <person name="Mori K."/>
        </authorList>
    </citation>
    <scope>NUCLEOTIDE SEQUENCE [LARGE SCALE GENOMIC DNA]</scope>
    <source>
        <strain evidence="2 3">JCM 9626</strain>
    </source>
</reference>
<dbReference type="InterPro" id="IPR001173">
    <property type="entry name" value="Glyco_trans_2-like"/>
</dbReference>
<protein>
    <submittedName>
        <fullName evidence="2">Glycosyltransferase family 2 protein</fullName>
        <ecNumber evidence="2">2.4.-.-</ecNumber>
    </submittedName>
</protein>
<sequence length="275" mass="30572">MANRLSLCICTMNRPDELAVALDSVRRGTVQPHELLVSDDGDGSAEAVARRFGATYQVGPRRGLGPNRNSVLDLATGDLVAFVDDDVIVSNEFVRESVSSSTKPNTVMTGWELNFASTSPRKVTPHNADFLGFQRVDPSGEFKSIVINATVFPASLFDHVRFDDRIRYGYEEIDISRQALKAGYRIEYNDLLWNEHHPASSNRDDYAQVLASSRLYLTYRAYRTYEGRPAKAAAFATVASAHHLAHSVKSKQGLRRGLSALTQARAYWDQSKRSA</sequence>
<name>A0ABV5K930_9ACTN</name>
<organism evidence="2 3">
    <name type="scientific">Nocardioides plantarum</name>
    <dbReference type="NCBI Taxonomy" id="29299"/>
    <lineage>
        <taxon>Bacteria</taxon>
        <taxon>Bacillati</taxon>
        <taxon>Actinomycetota</taxon>
        <taxon>Actinomycetes</taxon>
        <taxon>Propionibacteriales</taxon>
        <taxon>Nocardioidaceae</taxon>
        <taxon>Nocardioides</taxon>
    </lineage>
</organism>
<accession>A0ABV5K930</accession>
<dbReference type="PANTHER" id="PTHR22916">
    <property type="entry name" value="GLYCOSYLTRANSFERASE"/>
    <property type="match status" value="1"/>
</dbReference>
<dbReference type="EC" id="2.4.-.-" evidence="2"/>
<proteinExistence type="predicted"/>
<dbReference type="Pfam" id="PF00535">
    <property type="entry name" value="Glycos_transf_2"/>
    <property type="match status" value="1"/>
</dbReference>
<dbReference type="EMBL" id="JBHMDG010000005">
    <property type="protein sequence ID" value="MFB9312335.1"/>
    <property type="molecule type" value="Genomic_DNA"/>
</dbReference>
<dbReference type="SUPFAM" id="SSF53448">
    <property type="entry name" value="Nucleotide-diphospho-sugar transferases"/>
    <property type="match status" value="1"/>
</dbReference>
<feature type="domain" description="Glycosyltransferase 2-like" evidence="1">
    <location>
        <begin position="6"/>
        <end position="123"/>
    </location>
</feature>
<evidence type="ECO:0000313" key="2">
    <source>
        <dbReference type="EMBL" id="MFB9312335.1"/>
    </source>
</evidence>
<keyword evidence="2" id="KW-0808">Transferase</keyword>